<evidence type="ECO:0000313" key="1">
    <source>
        <dbReference type="EMBL" id="JAD61205.1"/>
    </source>
</evidence>
<sequence>MISIVLNWNNFVDKIRFAYHTKSNLDFCRKLCVPP</sequence>
<dbReference type="AlphaFoldDB" id="A0A0A9BJ21"/>
<dbReference type="EMBL" id="GBRH01236690">
    <property type="protein sequence ID" value="JAD61205.1"/>
    <property type="molecule type" value="Transcribed_RNA"/>
</dbReference>
<accession>A0A0A9BJ21</accession>
<reference evidence="1" key="1">
    <citation type="submission" date="2014-09" db="EMBL/GenBank/DDBJ databases">
        <authorList>
            <person name="Magalhaes I.L.F."/>
            <person name="Oliveira U."/>
            <person name="Santos F.R."/>
            <person name="Vidigal T.H.D.A."/>
            <person name="Brescovit A.D."/>
            <person name="Santos A.J."/>
        </authorList>
    </citation>
    <scope>NUCLEOTIDE SEQUENCE</scope>
    <source>
        <tissue evidence="1">Shoot tissue taken approximately 20 cm above the soil surface</tissue>
    </source>
</reference>
<name>A0A0A9BJ21_ARUDO</name>
<protein>
    <submittedName>
        <fullName evidence="1">Uncharacterized protein</fullName>
    </submittedName>
</protein>
<reference evidence="1" key="2">
    <citation type="journal article" date="2015" name="Data Brief">
        <title>Shoot transcriptome of the giant reed, Arundo donax.</title>
        <authorList>
            <person name="Barrero R.A."/>
            <person name="Guerrero F.D."/>
            <person name="Moolhuijzen P."/>
            <person name="Goolsby J.A."/>
            <person name="Tidwell J."/>
            <person name="Bellgard S.E."/>
            <person name="Bellgard M.I."/>
        </authorList>
    </citation>
    <scope>NUCLEOTIDE SEQUENCE</scope>
    <source>
        <tissue evidence="1">Shoot tissue taken approximately 20 cm above the soil surface</tissue>
    </source>
</reference>
<organism evidence="1">
    <name type="scientific">Arundo donax</name>
    <name type="common">Giant reed</name>
    <name type="synonym">Donax arundinaceus</name>
    <dbReference type="NCBI Taxonomy" id="35708"/>
    <lineage>
        <taxon>Eukaryota</taxon>
        <taxon>Viridiplantae</taxon>
        <taxon>Streptophyta</taxon>
        <taxon>Embryophyta</taxon>
        <taxon>Tracheophyta</taxon>
        <taxon>Spermatophyta</taxon>
        <taxon>Magnoliopsida</taxon>
        <taxon>Liliopsida</taxon>
        <taxon>Poales</taxon>
        <taxon>Poaceae</taxon>
        <taxon>PACMAD clade</taxon>
        <taxon>Arundinoideae</taxon>
        <taxon>Arundineae</taxon>
        <taxon>Arundo</taxon>
    </lineage>
</organism>
<proteinExistence type="predicted"/>